<dbReference type="InterPro" id="IPR011051">
    <property type="entry name" value="RmlC_Cupin_sf"/>
</dbReference>
<dbReference type="PANTHER" id="PTHR37694">
    <property type="entry name" value="SLR8022 PROTEIN"/>
    <property type="match status" value="1"/>
</dbReference>
<accession>A0A2Z4FKA1</accession>
<keyword evidence="2" id="KW-1185">Reference proteome</keyword>
<dbReference type="RefSeq" id="WP_111333980.1">
    <property type="nucleotide sequence ID" value="NZ_CP030032.1"/>
</dbReference>
<sequence length="136" mass="15479">MTTKRSEPSERLRAHPAERFADDERILDLAQCTQTLLSEDHKAVDGHRQYTLSRSDTHTTILFHFEKGSRIPEHMVRGDVSIHVLDGQLEVETPSQTHRLKAEQILVLAAGVKHDVHALSETRMLLTVQLTPKQKN</sequence>
<dbReference type="KEGG" id="bsed:DN745_08630"/>
<dbReference type="OrthoDB" id="9797664at2"/>
<dbReference type="AlphaFoldDB" id="A0A2Z4FKA1"/>
<evidence type="ECO:0000313" key="2">
    <source>
        <dbReference type="Proteomes" id="UP000249799"/>
    </source>
</evidence>
<dbReference type="InterPro" id="IPR013096">
    <property type="entry name" value="Cupin_2"/>
</dbReference>
<proteinExistence type="predicted"/>
<reference evidence="1 2" key="1">
    <citation type="submission" date="2018-06" db="EMBL/GenBank/DDBJ databases">
        <title>Lujinxingia sediminis gen. nov. sp. nov., a new facultative anaerobic member of the class Deltaproteobacteria, and proposal of Lujinxingaceae fam. nov.</title>
        <authorList>
            <person name="Guo L.-Y."/>
            <person name="Li C.-M."/>
            <person name="Wang S."/>
            <person name="Du Z.-J."/>
        </authorList>
    </citation>
    <scope>NUCLEOTIDE SEQUENCE [LARGE SCALE GENOMIC DNA]</scope>
    <source>
        <strain evidence="1 2">FA350</strain>
    </source>
</reference>
<dbReference type="Pfam" id="PF07883">
    <property type="entry name" value="Cupin_2"/>
    <property type="match status" value="1"/>
</dbReference>
<dbReference type="Proteomes" id="UP000249799">
    <property type="component" value="Chromosome"/>
</dbReference>
<dbReference type="EMBL" id="CP030032">
    <property type="protein sequence ID" value="AWV89397.1"/>
    <property type="molecule type" value="Genomic_DNA"/>
</dbReference>
<organism evidence="1 2">
    <name type="scientific">Bradymonas sediminis</name>
    <dbReference type="NCBI Taxonomy" id="1548548"/>
    <lineage>
        <taxon>Bacteria</taxon>
        <taxon>Deltaproteobacteria</taxon>
        <taxon>Bradymonadales</taxon>
        <taxon>Bradymonadaceae</taxon>
        <taxon>Bradymonas</taxon>
    </lineage>
</organism>
<evidence type="ECO:0000313" key="1">
    <source>
        <dbReference type="EMBL" id="AWV89397.1"/>
    </source>
</evidence>
<dbReference type="SUPFAM" id="SSF51182">
    <property type="entry name" value="RmlC-like cupins"/>
    <property type="match status" value="1"/>
</dbReference>
<protein>
    <submittedName>
        <fullName evidence="1">Uncharacterized protein</fullName>
    </submittedName>
</protein>
<dbReference type="Gene3D" id="2.60.120.10">
    <property type="entry name" value="Jelly Rolls"/>
    <property type="match status" value="1"/>
</dbReference>
<dbReference type="PANTHER" id="PTHR37694:SF1">
    <property type="entry name" value="SLR8022 PROTEIN"/>
    <property type="match status" value="1"/>
</dbReference>
<dbReference type="InterPro" id="IPR014710">
    <property type="entry name" value="RmlC-like_jellyroll"/>
</dbReference>
<gene>
    <name evidence="1" type="ORF">DN745_08630</name>
</gene>
<name>A0A2Z4FKA1_9DELT</name>